<organism evidence="1 2">
    <name type="scientific">Escherichia phage glasur</name>
    <dbReference type="NCBI Taxonomy" id="2696400"/>
    <lineage>
        <taxon>Viruses</taxon>
        <taxon>Duplodnaviria</taxon>
        <taxon>Heunggongvirae</taxon>
        <taxon>Uroviricota</taxon>
        <taxon>Caudoviricetes</taxon>
        <taxon>Autographivirales</taxon>
        <taxon>Autoscriptoviridae</taxon>
        <taxon>Stentvirinae</taxon>
        <taxon>Bonnellvirus</taxon>
        <taxon>Bonnellvirus glasur</taxon>
    </lineage>
</organism>
<reference evidence="2" key="1">
    <citation type="submission" date="2019-12" db="EMBL/GenBank/DDBJ databases">
        <authorList>
            <person name="Olsen N.S."/>
            <person name="Junco L.M.F."/>
            <person name="Kot W."/>
            <person name="Hansen L.H."/>
        </authorList>
    </citation>
    <scope>NUCLEOTIDE SEQUENCE [LARGE SCALE GENOMIC DNA]</scope>
</reference>
<sequence length="112" mass="12523">MALHRVKVMRGPDFEDGQEIAALQYRLPSGQEGLVIIDQIEIMGEHMLIADATDEQIIERCKAYAGGRPFIIDLMNDQHINADGSLLFKAWLHALTTIYEGEMYLFGVGTEG</sequence>
<accession>A0A6B9WW90</accession>
<keyword evidence="2" id="KW-1185">Reference proteome</keyword>
<evidence type="ECO:0000313" key="1">
    <source>
        <dbReference type="EMBL" id="QHR67399.1"/>
    </source>
</evidence>
<protein>
    <submittedName>
        <fullName evidence="1">Uncharacterized protein</fullName>
    </submittedName>
</protein>
<evidence type="ECO:0000313" key="2">
    <source>
        <dbReference type="Proteomes" id="UP000465135"/>
    </source>
</evidence>
<gene>
    <name evidence="1" type="ORF">glasur_10</name>
</gene>
<dbReference type="Proteomes" id="UP000465135">
    <property type="component" value="Segment"/>
</dbReference>
<dbReference type="EMBL" id="MN850583">
    <property type="protein sequence ID" value="QHR67399.1"/>
    <property type="molecule type" value="Genomic_DNA"/>
</dbReference>
<proteinExistence type="predicted"/>
<name>A0A6B9WW90_9CAUD</name>